<dbReference type="AlphaFoldDB" id="A0AA52ECV0"/>
<dbReference type="RefSeq" id="WP_310798941.1">
    <property type="nucleotide sequence ID" value="NZ_CP123872.1"/>
</dbReference>
<dbReference type="KEGG" id="tmk:QGN29_01770"/>
<accession>A0AA52ECV0</accession>
<organism evidence="1 2">
    <name type="scientific">Temperatibacter marinus</name>
    <dbReference type="NCBI Taxonomy" id="1456591"/>
    <lineage>
        <taxon>Bacteria</taxon>
        <taxon>Pseudomonadati</taxon>
        <taxon>Pseudomonadota</taxon>
        <taxon>Alphaproteobacteria</taxon>
        <taxon>Kordiimonadales</taxon>
        <taxon>Temperatibacteraceae</taxon>
        <taxon>Temperatibacter</taxon>
    </lineage>
</organism>
<gene>
    <name evidence="1" type="ORF">QGN29_01770</name>
</gene>
<evidence type="ECO:0000313" key="2">
    <source>
        <dbReference type="Proteomes" id="UP001268683"/>
    </source>
</evidence>
<dbReference type="InterPro" id="IPR007420">
    <property type="entry name" value="DUF465"/>
</dbReference>
<sequence>MDQEDLRHKLLSLVEEHHDLHTAIEAFSEDANGFDQLKIQRLKKRKLGLKDQISRLKAMMVPDIIA</sequence>
<name>A0AA52ECV0_9PROT</name>
<dbReference type="Pfam" id="PF04325">
    <property type="entry name" value="DUF465"/>
    <property type="match status" value="1"/>
</dbReference>
<protein>
    <submittedName>
        <fullName evidence="1">DUF465 domain-containing protein</fullName>
    </submittedName>
</protein>
<dbReference type="InterPro" id="IPR038444">
    <property type="entry name" value="DUF465_sf"/>
</dbReference>
<keyword evidence="2" id="KW-1185">Reference proteome</keyword>
<evidence type="ECO:0000313" key="1">
    <source>
        <dbReference type="EMBL" id="WND03092.1"/>
    </source>
</evidence>
<dbReference type="Gene3D" id="6.10.280.50">
    <property type="match status" value="1"/>
</dbReference>
<dbReference type="EMBL" id="CP123872">
    <property type="protein sequence ID" value="WND03092.1"/>
    <property type="molecule type" value="Genomic_DNA"/>
</dbReference>
<proteinExistence type="predicted"/>
<dbReference type="Proteomes" id="UP001268683">
    <property type="component" value="Chromosome"/>
</dbReference>
<reference evidence="1" key="1">
    <citation type="submission" date="2023-04" db="EMBL/GenBank/DDBJ databases">
        <title>Complete genome sequence of Temperatibacter marinus.</title>
        <authorList>
            <person name="Rong J.-C."/>
            <person name="Yi M.-L."/>
            <person name="Zhao Q."/>
        </authorList>
    </citation>
    <scope>NUCLEOTIDE SEQUENCE</scope>
    <source>
        <strain evidence="1">NBRC 110045</strain>
    </source>
</reference>